<gene>
    <name evidence="2" type="ORF">COU19_00390</name>
</gene>
<dbReference type="Pfam" id="PF04230">
    <property type="entry name" value="PS_pyruv_trans"/>
    <property type="match status" value="1"/>
</dbReference>
<evidence type="ECO:0000313" key="2">
    <source>
        <dbReference type="EMBL" id="PIR83405.1"/>
    </source>
</evidence>
<name>A0A2H0UCA6_9BACT</name>
<proteinExistence type="predicted"/>
<dbReference type="EMBL" id="PFBL01000004">
    <property type="protein sequence ID" value="PIR83405.1"/>
    <property type="molecule type" value="Genomic_DNA"/>
</dbReference>
<dbReference type="Proteomes" id="UP000230179">
    <property type="component" value="Unassembled WGS sequence"/>
</dbReference>
<accession>A0A2H0UCA6</accession>
<protein>
    <recommendedName>
        <fullName evidence="1">Polysaccharide pyruvyl transferase domain-containing protein</fullName>
    </recommendedName>
</protein>
<dbReference type="AlphaFoldDB" id="A0A2H0UCA6"/>
<reference evidence="3" key="1">
    <citation type="submission" date="2017-09" db="EMBL/GenBank/DDBJ databases">
        <title>Depth-based differentiation of microbial function through sediment-hosted aquifers and enrichment of novel symbionts in the deep terrestrial subsurface.</title>
        <authorList>
            <person name="Probst A.J."/>
            <person name="Ladd B."/>
            <person name="Jarett J.K."/>
            <person name="Geller-Mcgrath D.E."/>
            <person name="Sieber C.M.K."/>
            <person name="Emerson J.B."/>
            <person name="Anantharaman K."/>
            <person name="Thomas B.C."/>
            <person name="Malmstrom R."/>
            <person name="Stieglmeier M."/>
            <person name="Klingl A."/>
            <person name="Woyke T."/>
            <person name="Ryan C.M."/>
            <person name="Banfield J.F."/>
        </authorList>
    </citation>
    <scope>NUCLEOTIDE SEQUENCE [LARGE SCALE GENOMIC DNA]</scope>
</reference>
<comment type="caution">
    <text evidence="2">The sequence shown here is derived from an EMBL/GenBank/DDBJ whole genome shotgun (WGS) entry which is preliminary data.</text>
</comment>
<evidence type="ECO:0000259" key="1">
    <source>
        <dbReference type="Pfam" id="PF04230"/>
    </source>
</evidence>
<sequence length="417" mass="46534">MKLTIAGASVYGLNNTSDDSMLQSFLGGMRSAVPDLEVTLVCRHPGTEVEKMFGVQSIQNLDFPTKAESANKRFHGFNIGDTTDHLRTLYREIEGSTALMIGGDPFDDSNSDMIQQPFRGIMPYVVNLITLAKYLQKKIILHGVHLGRPPTSAYGTALTQFCLDNADLVTTREDATKQELCDTYGAPPDRIVTSADSGFALLSYTKPAPSPQLQKLFADHGLEAKKYIVVTIRSYYWLWDADTTIAYAKKFADYLDRLALACHCPIVLVPHCAYELDAHWESDINFQHEIYQQSKKKEALVPVSFYLTSEDLLYCIEHARYVISNRRHSGIYAALLATPFYLFGERKHVGAVYDSLGLSSEQFVEVSSLDTLFSERTLRTVLDTLMAWDVEGTRSAALAQAKKCRYATEAVSALLES</sequence>
<dbReference type="SUPFAM" id="SSF53756">
    <property type="entry name" value="UDP-Glycosyltransferase/glycogen phosphorylase"/>
    <property type="match status" value="1"/>
</dbReference>
<dbReference type="InterPro" id="IPR007345">
    <property type="entry name" value="Polysacch_pyruvyl_Trfase"/>
</dbReference>
<evidence type="ECO:0000313" key="3">
    <source>
        <dbReference type="Proteomes" id="UP000230179"/>
    </source>
</evidence>
<feature type="domain" description="Polysaccharide pyruvyl transferase" evidence="1">
    <location>
        <begin position="73"/>
        <end position="344"/>
    </location>
</feature>
<dbReference type="PANTHER" id="PTHR36836">
    <property type="entry name" value="COLANIC ACID BIOSYNTHESIS PROTEIN WCAK"/>
    <property type="match status" value="1"/>
</dbReference>
<organism evidence="2 3">
    <name type="scientific">Candidatus Kaiserbacteria bacterium CG10_big_fil_rev_8_21_14_0_10_56_12</name>
    <dbReference type="NCBI Taxonomy" id="1974611"/>
    <lineage>
        <taxon>Bacteria</taxon>
        <taxon>Candidatus Kaiseribacteriota</taxon>
    </lineage>
</organism>
<dbReference type="PANTHER" id="PTHR36836:SF1">
    <property type="entry name" value="COLANIC ACID BIOSYNTHESIS PROTEIN WCAK"/>
    <property type="match status" value="1"/>
</dbReference>